<keyword evidence="3" id="KW-1185">Reference proteome</keyword>
<proteinExistence type="predicted"/>
<gene>
    <name evidence="2" type="ORF">Bhyg_12518</name>
</gene>
<evidence type="ECO:0000313" key="3">
    <source>
        <dbReference type="Proteomes" id="UP001151699"/>
    </source>
</evidence>
<evidence type="ECO:0000313" key="2">
    <source>
        <dbReference type="EMBL" id="KAJ6639771.1"/>
    </source>
</evidence>
<keyword evidence="1" id="KW-0732">Signal</keyword>
<dbReference type="OrthoDB" id="7859583at2759"/>
<sequence length="194" mass="22085">MKVLLNVALILVSTTFLTEGIRRNLALESVVLRTEKCVCDINPRYGNSTCSTKVKSRNVTNVNASFTLIRKVEDLTYNAKTFYQFSNNEYRPMLIDVTMNFCANEKGIPSSPLHAVMRAIINDYTNFYDSCPFLPGKLYYVKDWNFVASDLPSVVPAGRYMLNFTFFCDRGQYCGNFGVYFRVDNHGILELNVG</sequence>
<feature type="signal peptide" evidence="1">
    <location>
        <begin position="1"/>
        <end position="20"/>
    </location>
</feature>
<name>A0A9Q0MXF1_9DIPT</name>
<accession>A0A9Q0MXF1</accession>
<dbReference type="Proteomes" id="UP001151699">
    <property type="component" value="Chromosome X"/>
</dbReference>
<evidence type="ECO:0000256" key="1">
    <source>
        <dbReference type="SAM" id="SignalP"/>
    </source>
</evidence>
<organism evidence="2 3">
    <name type="scientific">Pseudolycoriella hygida</name>
    <dbReference type="NCBI Taxonomy" id="35572"/>
    <lineage>
        <taxon>Eukaryota</taxon>
        <taxon>Metazoa</taxon>
        <taxon>Ecdysozoa</taxon>
        <taxon>Arthropoda</taxon>
        <taxon>Hexapoda</taxon>
        <taxon>Insecta</taxon>
        <taxon>Pterygota</taxon>
        <taxon>Neoptera</taxon>
        <taxon>Endopterygota</taxon>
        <taxon>Diptera</taxon>
        <taxon>Nematocera</taxon>
        <taxon>Sciaroidea</taxon>
        <taxon>Sciaridae</taxon>
        <taxon>Pseudolycoriella</taxon>
    </lineage>
</organism>
<reference evidence="2" key="1">
    <citation type="submission" date="2022-07" db="EMBL/GenBank/DDBJ databases">
        <authorList>
            <person name="Trinca V."/>
            <person name="Uliana J.V.C."/>
            <person name="Torres T.T."/>
            <person name="Ward R.J."/>
            <person name="Monesi N."/>
        </authorList>
    </citation>
    <scope>NUCLEOTIDE SEQUENCE</scope>
    <source>
        <strain evidence="2">HSMRA1968</strain>
        <tissue evidence="2">Whole embryos</tissue>
    </source>
</reference>
<comment type="caution">
    <text evidence="2">The sequence shown here is derived from an EMBL/GenBank/DDBJ whole genome shotgun (WGS) entry which is preliminary data.</text>
</comment>
<dbReference type="EMBL" id="WJQU01000003">
    <property type="protein sequence ID" value="KAJ6639771.1"/>
    <property type="molecule type" value="Genomic_DNA"/>
</dbReference>
<dbReference type="PANTHER" id="PTHR20898">
    <property type="entry name" value="DAEDALUS ON 3-RELATED-RELATED"/>
    <property type="match status" value="1"/>
</dbReference>
<protein>
    <recommendedName>
        <fullName evidence="4">MD-2-related lipid-recognition domain-containing protein</fullName>
    </recommendedName>
</protein>
<feature type="chain" id="PRO_5040323798" description="MD-2-related lipid-recognition domain-containing protein" evidence="1">
    <location>
        <begin position="21"/>
        <end position="194"/>
    </location>
</feature>
<dbReference type="SMART" id="SM00697">
    <property type="entry name" value="DM8"/>
    <property type="match status" value="1"/>
</dbReference>
<dbReference type="InterPro" id="IPR010512">
    <property type="entry name" value="DUF1091"/>
</dbReference>
<dbReference type="AlphaFoldDB" id="A0A9Q0MXF1"/>
<dbReference type="Pfam" id="PF06477">
    <property type="entry name" value="DUF1091"/>
    <property type="match status" value="1"/>
</dbReference>
<evidence type="ECO:0008006" key="4">
    <source>
        <dbReference type="Google" id="ProtNLM"/>
    </source>
</evidence>